<feature type="non-terminal residue" evidence="2">
    <location>
        <position position="54"/>
    </location>
</feature>
<protein>
    <submittedName>
        <fullName evidence="2">Uncharacterized protein</fullName>
    </submittedName>
</protein>
<reference evidence="2 3" key="1">
    <citation type="submission" date="2021-06" db="EMBL/GenBank/DDBJ databases">
        <authorList>
            <person name="Palmer J.M."/>
        </authorList>
    </citation>
    <scope>NUCLEOTIDE SEQUENCE [LARGE SCALE GENOMIC DNA]</scope>
    <source>
        <strain evidence="2 3">XC_2019</strain>
        <tissue evidence="2">Muscle</tissue>
    </source>
</reference>
<sequence length="54" mass="5879">ASDLSSPGLKRTYAYREDQDLGRGTFTPPTAEPVLLLRGPRSHSHQVSIKRAGS</sequence>
<keyword evidence="3" id="KW-1185">Reference proteome</keyword>
<gene>
    <name evidence="2" type="ORF">XENOCAPTIV_028790</name>
</gene>
<proteinExistence type="predicted"/>
<evidence type="ECO:0000313" key="3">
    <source>
        <dbReference type="Proteomes" id="UP001434883"/>
    </source>
</evidence>
<organism evidence="2 3">
    <name type="scientific">Xenoophorus captivus</name>
    <dbReference type="NCBI Taxonomy" id="1517983"/>
    <lineage>
        <taxon>Eukaryota</taxon>
        <taxon>Metazoa</taxon>
        <taxon>Chordata</taxon>
        <taxon>Craniata</taxon>
        <taxon>Vertebrata</taxon>
        <taxon>Euteleostomi</taxon>
        <taxon>Actinopterygii</taxon>
        <taxon>Neopterygii</taxon>
        <taxon>Teleostei</taxon>
        <taxon>Neoteleostei</taxon>
        <taxon>Acanthomorphata</taxon>
        <taxon>Ovalentaria</taxon>
        <taxon>Atherinomorphae</taxon>
        <taxon>Cyprinodontiformes</taxon>
        <taxon>Goodeidae</taxon>
        <taxon>Xenoophorus</taxon>
    </lineage>
</organism>
<evidence type="ECO:0000256" key="1">
    <source>
        <dbReference type="SAM" id="MobiDB-lite"/>
    </source>
</evidence>
<evidence type="ECO:0000313" key="2">
    <source>
        <dbReference type="EMBL" id="MEQ2205194.1"/>
    </source>
</evidence>
<accession>A0ABV0RAM8</accession>
<dbReference type="EMBL" id="JAHRIN010041634">
    <property type="protein sequence ID" value="MEQ2205194.1"/>
    <property type="molecule type" value="Genomic_DNA"/>
</dbReference>
<feature type="region of interest" description="Disordered" evidence="1">
    <location>
        <begin position="1"/>
        <end position="54"/>
    </location>
</feature>
<feature type="non-terminal residue" evidence="2">
    <location>
        <position position="1"/>
    </location>
</feature>
<comment type="caution">
    <text evidence="2">The sequence shown here is derived from an EMBL/GenBank/DDBJ whole genome shotgun (WGS) entry which is preliminary data.</text>
</comment>
<dbReference type="Proteomes" id="UP001434883">
    <property type="component" value="Unassembled WGS sequence"/>
</dbReference>
<name>A0ABV0RAM8_9TELE</name>